<comment type="caution">
    <text evidence="12">The sequence shown here is derived from an EMBL/GenBank/DDBJ whole genome shotgun (WGS) entry which is preliminary data.</text>
</comment>
<keyword evidence="2" id="KW-0808">Transferase</keyword>
<evidence type="ECO:0000256" key="4">
    <source>
        <dbReference type="ARBA" id="ARBA00022777"/>
    </source>
</evidence>
<feature type="region of interest" description="Disordered" evidence="9">
    <location>
        <begin position="142"/>
        <end position="343"/>
    </location>
</feature>
<dbReference type="InterPro" id="IPR050538">
    <property type="entry name" value="MAP_kinase_kinase_kinase"/>
</dbReference>
<comment type="catalytic activity">
    <reaction evidence="6">
        <text>L-threonyl-[protein] + ATP = O-phospho-L-threonyl-[protein] + ADP + H(+)</text>
        <dbReference type="Rhea" id="RHEA:46608"/>
        <dbReference type="Rhea" id="RHEA-COMP:11060"/>
        <dbReference type="Rhea" id="RHEA-COMP:11605"/>
        <dbReference type="ChEBI" id="CHEBI:15378"/>
        <dbReference type="ChEBI" id="CHEBI:30013"/>
        <dbReference type="ChEBI" id="CHEBI:30616"/>
        <dbReference type="ChEBI" id="CHEBI:61977"/>
        <dbReference type="ChEBI" id="CHEBI:456216"/>
        <dbReference type="EC" id="2.7.11.24"/>
    </reaction>
    <physiologicalReaction direction="left-to-right" evidence="6">
        <dbReference type="Rhea" id="RHEA:46609"/>
    </physiologicalReaction>
</comment>
<accession>A0A9W4UDX3</accession>
<dbReference type="PROSITE" id="PS00107">
    <property type="entry name" value="PROTEIN_KINASE_ATP"/>
    <property type="match status" value="1"/>
</dbReference>
<evidence type="ECO:0000256" key="3">
    <source>
        <dbReference type="ARBA" id="ARBA00022741"/>
    </source>
</evidence>
<evidence type="ECO:0000256" key="9">
    <source>
        <dbReference type="SAM" id="MobiDB-lite"/>
    </source>
</evidence>
<evidence type="ECO:0000256" key="2">
    <source>
        <dbReference type="ARBA" id="ARBA00022679"/>
    </source>
</evidence>
<keyword evidence="5 8" id="KW-0067">ATP-binding</keyword>
<dbReference type="PANTHER" id="PTHR48016">
    <property type="entry name" value="MAP KINASE KINASE KINASE SSK2-RELATED-RELATED"/>
    <property type="match status" value="1"/>
</dbReference>
<keyword evidence="3 8" id="KW-0547">Nucleotide-binding</keyword>
<dbReference type="InterPro" id="IPR017441">
    <property type="entry name" value="Protein_kinase_ATP_BS"/>
</dbReference>
<dbReference type="GO" id="GO:0005524">
    <property type="term" value="F:ATP binding"/>
    <property type="evidence" value="ECO:0007669"/>
    <property type="project" value="UniProtKB-UniRule"/>
</dbReference>
<name>A0A9W4UDX3_9PLEO</name>
<evidence type="ECO:0000313" key="12">
    <source>
        <dbReference type="EMBL" id="CAI6334195.1"/>
    </source>
</evidence>
<keyword evidence="13" id="KW-1185">Reference proteome</keyword>
<dbReference type="GO" id="GO:0004707">
    <property type="term" value="F:MAP kinase activity"/>
    <property type="evidence" value="ECO:0007669"/>
    <property type="project" value="UniProtKB-EC"/>
</dbReference>
<dbReference type="Gene3D" id="1.10.510.10">
    <property type="entry name" value="Transferase(Phosphotransferase) domain 1"/>
    <property type="match status" value="1"/>
</dbReference>
<feature type="signal peptide" evidence="10">
    <location>
        <begin position="1"/>
        <end position="20"/>
    </location>
</feature>
<evidence type="ECO:0000259" key="11">
    <source>
        <dbReference type="PROSITE" id="PS50011"/>
    </source>
</evidence>
<dbReference type="SUPFAM" id="SSF56112">
    <property type="entry name" value="Protein kinase-like (PK-like)"/>
    <property type="match status" value="1"/>
</dbReference>
<keyword evidence="10" id="KW-0732">Signal</keyword>
<dbReference type="SMART" id="SM00220">
    <property type="entry name" value="S_TKc"/>
    <property type="match status" value="1"/>
</dbReference>
<feature type="domain" description="Protein kinase" evidence="11">
    <location>
        <begin position="365"/>
        <end position="641"/>
    </location>
</feature>
<feature type="chain" id="PRO_5040797990" description="mitogen-activated protein kinase" evidence="10">
    <location>
        <begin position="21"/>
        <end position="642"/>
    </location>
</feature>
<dbReference type="OrthoDB" id="1668230at2759"/>
<dbReference type="AlphaFoldDB" id="A0A9W4UDX3"/>
<organism evidence="12 13">
    <name type="scientific">Periconia digitata</name>
    <dbReference type="NCBI Taxonomy" id="1303443"/>
    <lineage>
        <taxon>Eukaryota</taxon>
        <taxon>Fungi</taxon>
        <taxon>Dikarya</taxon>
        <taxon>Ascomycota</taxon>
        <taxon>Pezizomycotina</taxon>
        <taxon>Dothideomycetes</taxon>
        <taxon>Pleosporomycetidae</taxon>
        <taxon>Pleosporales</taxon>
        <taxon>Massarineae</taxon>
        <taxon>Periconiaceae</taxon>
        <taxon>Periconia</taxon>
    </lineage>
</organism>
<dbReference type="Proteomes" id="UP001152607">
    <property type="component" value="Unassembled WGS sequence"/>
</dbReference>
<evidence type="ECO:0000256" key="10">
    <source>
        <dbReference type="SAM" id="SignalP"/>
    </source>
</evidence>
<evidence type="ECO:0000256" key="8">
    <source>
        <dbReference type="PROSITE-ProRule" id="PRU10141"/>
    </source>
</evidence>
<feature type="binding site" evidence="8">
    <location>
        <position position="393"/>
    </location>
    <ligand>
        <name>ATP</name>
        <dbReference type="ChEBI" id="CHEBI:30616"/>
    </ligand>
</feature>
<dbReference type="EC" id="2.7.11.24" evidence="1"/>
<dbReference type="PANTHER" id="PTHR48016:SF56">
    <property type="entry name" value="MAPKK KINASE"/>
    <property type="match status" value="1"/>
</dbReference>
<dbReference type="Pfam" id="PF00069">
    <property type="entry name" value="Pkinase"/>
    <property type="match status" value="1"/>
</dbReference>
<evidence type="ECO:0000256" key="1">
    <source>
        <dbReference type="ARBA" id="ARBA00012411"/>
    </source>
</evidence>
<dbReference type="PROSITE" id="PS50011">
    <property type="entry name" value="PROTEIN_KINASE_DOM"/>
    <property type="match status" value="1"/>
</dbReference>
<proteinExistence type="predicted"/>
<evidence type="ECO:0000313" key="13">
    <source>
        <dbReference type="Proteomes" id="UP001152607"/>
    </source>
</evidence>
<evidence type="ECO:0000256" key="5">
    <source>
        <dbReference type="ARBA" id="ARBA00022840"/>
    </source>
</evidence>
<dbReference type="InterPro" id="IPR000719">
    <property type="entry name" value="Prot_kinase_dom"/>
</dbReference>
<evidence type="ECO:0000256" key="6">
    <source>
        <dbReference type="ARBA" id="ARBA00047919"/>
    </source>
</evidence>
<reference evidence="12" key="1">
    <citation type="submission" date="2023-01" db="EMBL/GenBank/DDBJ databases">
        <authorList>
            <person name="Van Ghelder C."/>
            <person name="Rancurel C."/>
        </authorList>
    </citation>
    <scope>NUCLEOTIDE SEQUENCE</scope>
    <source>
        <strain evidence="12">CNCM I-4278</strain>
    </source>
</reference>
<protein>
    <recommendedName>
        <fullName evidence="1">mitogen-activated protein kinase</fullName>
        <ecNumber evidence="1">2.7.11.24</ecNumber>
    </recommendedName>
</protein>
<keyword evidence="4" id="KW-0418">Kinase</keyword>
<dbReference type="EMBL" id="CAOQHR010000004">
    <property type="protein sequence ID" value="CAI6334195.1"/>
    <property type="molecule type" value="Genomic_DNA"/>
</dbReference>
<dbReference type="InterPro" id="IPR011009">
    <property type="entry name" value="Kinase-like_dom_sf"/>
</dbReference>
<comment type="catalytic activity">
    <reaction evidence="7">
        <text>L-seryl-[protein] + ATP = O-phospho-L-seryl-[protein] + ADP + H(+)</text>
        <dbReference type="Rhea" id="RHEA:17989"/>
        <dbReference type="Rhea" id="RHEA-COMP:9863"/>
        <dbReference type="Rhea" id="RHEA-COMP:11604"/>
        <dbReference type="ChEBI" id="CHEBI:15378"/>
        <dbReference type="ChEBI" id="CHEBI:29999"/>
        <dbReference type="ChEBI" id="CHEBI:30616"/>
        <dbReference type="ChEBI" id="CHEBI:83421"/>
        <dbReference type="ChEBI" id="CHEBI:456216"/>
        <dbReference type="EC" id="2.7.11.24"/>
    </reaction>
    <physiologicalReaction direction="left-to-right" evidence="7">
        <dbReference type="Rhea" id="RHEA:17990"/>
    </physiologicalReaction>
</comment>
<feature type="compositionally biased region" description="Low complexity" evidence="9">
    <location>
        <begin position="148"/>
        <end position="282"/>
    </location>
</feature>
<gene>
    <name evidence="12" type="ORF">PDIGIT_LOCUS7249</name>
</gene>
<evidence type="ECO:0000256" key="7">
    <source>
        <dbReference type="ARBA" id="ARBA00048130"/>
    </source>
</evidence>
<sequence>MRTLSPILLALLSGAYGANAVNCNPHQLRSEDEHSGTQLAEELLGALGTISEGLCKENSVKRDVDTRVFEYDSLVFTISQEDSKYAVTDCSAPFSDIISECISEASYWGGSTSFQGLKYEIYNKEYPANVIGTATLVARARTTKKTTTKASSTKTTSSAKTSSSTSKTTSSSKTSSSTSKTTSSSTTSSSASKPTSSSRSSSSASNSASSSKSSSSTRNSASTTASSSGSSKSSSITRSSSGSGVSSSTTKSASATGNSSSTTRFSSSASKTSSLSASSSPSILGCKPRRRTSTTSKRSEPTEVSAPRHARDFSVSKSSTSQIFRRAGPPPPQCQDDNAGEDQGCFTVQDASGNAVHFALPAGTTDFGGGLGAGEFGGVTQCIRKDGEDIAVKVYKNANSKGAEKSFNVLKLLTGSGNIVKAFGQGKVQGKPALAMENLGGGSVKSRIPSGEWKGKANERQFKAVAQGILNGVSDMHAKQIAHIDIHEGNVAFDGDKPKFVDFDFACQNQDCLNWVPADGRAPPEAIEDTKAVMDFFNKGGPPPPKLYINPFANDVWTTATMLIYMTTGSKTPATNSNRAFKNAWSELDLSKRTTLLFKVFTKENFSYEFVELLAGVFTKEENRIKINEFRDRFRDLDSIYC</sequence>